<sequence length="219" mass="24762">MASMHNLPSELTALIFSFLEVEGLWNVVGVSSSLTDHFWTFQLCLLQGEELEARHHCHQRPGRRESHFVYSPQVGADTSMSRFWCTLTAVYLPPEASYPPTPHLMTPLMLRPHAHSGPRFTSPRLPGSLSRSTDMKLDMPVSRLALHISRHSISTSDLPPAPNTHCRCRLRVIAPDPQLSSTCAARYCSMSISSRPPIFRARPRRARHPYFSATSWSCW</sequence>
<feature type="signal peptide" evidence="1">
    <location>
        <begin position="1"/>
        <end position="23"/>
    </location>
</feature>
<dbReference type="InterPro" id="IPR036047">
    <property type="entry name" value="F-box-like_dom_sf"/>
</dbReference>
<gene>
    <name evidence="2" type="ORF">R3P38DRAFT_545989</name>
</gene>
<name>A0AAW0CLE4_9AGAR</name>
<dbReference type="EMBL" id="JAWWNJ010000017">
    <property type="protein sequence ID" value="KAK7038478.1"/>
    <property type="molecule type" value="Genomic_DNA"/>
</dbReference>
<comment type="caution">
    <text evidence="2">The sequence shown here is derived from an EMBL/GenBank/DDBJ whole genome shotgun (WGS) entry which is preliminary data.</text>
</comment>
<organism evidence="2 3">
    <name type="scientific">Favolaschia claudopus</name>
    <dbReference type="NCBI Taxonomy" id="2862362"/>
    <lineage>
        <taxon>Eukaryota</taxon>
        <taxon>Fungi</taxon>
        <taxon>Dikarya</taxon>
        <taxon>Basidiomycota</taxon>
        <taxon>Agaricomycotina</taxon>
        <taxon>Agaricomycetes</taxon>
        <taxon>Agaricomycetidae</taxon>
        <taxon>Agaricales</taxon>
        <taxon>Marasmiineae</taxon>
        <taxon>Mycenaceae</taxon>
        <taxon>Favolaschia</taxon>
    </lineage>
</organism>
<protein>
    <recommendedName>
        <fullName evidence="4">F-box domain-containing protein</fullName>
    </recommendedName>
</protein>
<evidence type="ECO:0008006" key="4">
    <source>
        <dbReference type="Google" id="ProtNLM"/>
    </source>
</evidence>
<accession>A0AAW0CLE4</accession>
<dbReference type="AlphaFoldDB" id="A0AAW0CLE4"/>
<evidence type="ECO:0000313" key="3">
    <source>
        <dbReference type="Proteomes" id="UP001362999"/>
    </source>
</evidence>
<keyword evidence="1" id="KW-0732">Signal</keyword>
<evidence type="ECO:0000313" key="2">
    <source>
        <dbReference type="EMBL" id="KAK7038478.1"/>
    </source>
</evidence>
<dbReference type="Proteomes" id="UP001362999">
    <property type="component" value="Unassembled WGS sequence"/>
</dbReference>
<proteinExistence type="predicted"/>
<reference evidence="2 3" key="1">
    <citation type="journal article" date="2024" name="J Genomics">
        <title>Draft genome sequencing and assembly of Favolaschia claudopus CIRM-BRFM 2984 isolated from oak limbs.</title>
        <authorList>
            <person name="Navarro D."/>
            <person name="Drula E."/>
            <person name="Chaduli D."/>
            <person name="Cazenave R."/>
            <person name="Ahrendt S."/>
            <person name="Wang J."/>
            <person name="Lipzen A."/>
            <person name="Daum C."/>
            <person name="Barry K."/>
            <person name="Grigoriev I.V."/>
            <person name="Favel A."/>
            <person name="Rosso M.N."/>
            <person name="Martin F."/>
        </authorList>
    </citation>
    <scope>NUCLEOTIDE SEQUENCE [LARGE SCALE GENOMIC DNA]</scope>
    <source>
        <strain evidence="2 3">CIRM-BRFM 2984</strain>
    </source>
</reference>
<dbReference type="SUPFAM" id="SSF81383">
    <property type="entry name" value="F-box domain"/>
    <property type="match status" value="1"/>
</dbReference>
<keyword evidence="3" id="KW-1185">Reference proteome</keyword>
<evidence type="ECO:0000256" key="1">
    <source>
        <dbReference type="SAM" id="SignalP"/>
    </source>
</evidence>
<feature type="chain" id="PRO_5043732143" description="F-box domain-containing protein" evidence="1">
    <location>
        <begin position="24"/>
        <end position="219"/>
    </location>
</feature>